<dbReference type="InterPro" id="IPR036236">
    <property type="entry name" value="Znf_C2H2_sf"/>
</dbReference>
<keyword evidence="7" id="KW-0238">DNA-binding</keyword>
<dbReference type="GO" id="GO:0008270">
    <property type="term" value="F:zinc ion binding"/>
    <property type="evidence" value="ECO:0007669"/>
    <property type="project" value="UniProtKB-KW"/>
</dbReference>
<keyword evidence="8 14" id="KW-0371">Homeobox</keyword>
<keyword evidence="6" id="KW-0805">Transcription regulation</keyword>
<feature type="compositionally biased region" description="Low complexity" evidence="12">
    <location>
        <begin position="1780"/>
        <end position="1790"/>
    </location>
</feature>
<dbReference type="Proteomes" id="UP000234681">
    <property type="component" value="Chromosome 2"/>
</dbReference>
<sequence length="2023" mass="222724">METCDSPPISRQENGQSTSKLCGTTQLDNEVPEKVAGMEPDRENSSSHDNLKTEEHERKSEVLLGFSIENAAATQVTSAKEIPCNECATSFPSLQKYMEHHCPNARLPVLKDDESETSELEDSDVENLTGEIVYQPDGSAYIIEDSKESGQNAQTGANSKLFSTAMFLDSLASVGEKSDQSASGPVSFYPQIINTFHIASSLGKPFTADPAFPNTSALAGVGPVLHSFRVYDLRHKREKDYLTSDGSAKNSCVSKDVPNNVDLSKFDGCVTDGKRKPVLMCFLCKLSFGYIRSFVTHAVHDHRMTLNDEEQRLLSNKCVSAIIQGIGKDKEPLISFLEPKKSTSVYPHFSTTNLIGPDPTFRGLWSAFHVENGDSLPAGFAFLKGSASPSSSAEQPLGITQMPKAEVNLGGLSSLVVNTPITSVSLSHSSSESSKMSESKDQENNCERPKENTVLHPNGECPIKSEPNEPGDEDEEDAYSNELDDEEVGELTDSIGNKDFPLLNQSISPLSSSVLKFIEKGTSSSSSGTSADDAEKKTQAAAAAAAGRNSGNVTNSYGIGGKDFADGSVSRDGATAAHPSETTRGDEDSSMTSHQHGFTPSTPGTPGPGGDGSPGNGIECPKCDTVLGSSRSLGGHMTMMHSRNSCKTLKCPKCNWHYKYQQTLEAHMKEKHPEPGGSCVYCKTGQPHPRLARGESYTCGYKPFRCEVCNYSTTTKGNLSIHMQSDKHLNNVQNLQNGNGEQVFGHSAPAPNTSLSGCGTPSPSKPKQKPTWRCEVCDYETNVARNLRIHMTSEKHMHNMMLLQQNMKQIQHNLHLGLAPAEAELYQYYLAQNIGLTGTKLENPADPQLLINPFQLDSATAAALAPGLGELSPYISDPALKLFQCAVCNKFTSDSLEALSVHVNSDRSLPEEDWRAVIGDIYQCKLCNYNTQLKANFQLHCKTDKHMQKYQLVAHIKEGGKTNEWRLKCIAIGNPVHLKCNACDYYTNSVDKLRLHTTNHRHEAALKLYKHLQKQESAVNSESCYYYCAVCDYSSKIKLNLVQHLRSVKHQQTEGLRKLQLHQQGLPPEEDNLSEIFFVKDCPANELETASLGARTGVDELTEQQLRTASEELSEDAGGALKPTTVTEDDEKETQERDNSEGKVSNNDPGVITPEKELKVAVAGATQPLLLAKEDDTGTKRSKPTEDNKFCPEQFYQCPYCNYNSRDQSRIQMHVLSQHSVQPVICCPLCQDVLSNKMHLQLHLTHLHSVSPDCVEKLLMTVPVPDVMMPNSMLLPATTPEKSERDPPTAMAAAGSGKYSGDSPVDDKSMSGLEDSKVGVEIKNEEQKPAKEPIETSEWSKNSSRDANISDALQDQLSEQQKRQPLSVSDRHVYKYRCNHCSLAFKTMQKLQIHSQYHAIRAATMCNLCQRSFRTFQALKKHLEAGHPELSEAELQHLYASLPMNGELWAEGETMPQEDHGLEQEMEREYEVDHEGKASPVGSDSSSIPDDLGSEPKRTLPFRKGPNFTMEKFLDPSRPYKCTVCKESFTQKNILLVHYNSVSHLHKLKKVLQEASSPVPQEANSSTDNKPYKCSICSVAYSQSSTLEIHMRSVLHQTKARAAKLEPSRHLSSGHSITAAVNSPGQGMLESMSLAPVNSKDTHLDAKELNKKQTPEIITAQPTHHPPPRSPAQIQMQLQHELQQQAAFFQPQFLNPAFLPHFPMTPEALLQFQQPQFLFPFYIPGAEFSLGPDLALPSSTTFGMPGMTTGMAGSLLEDLKQQIQTQHHVGQTQLQLLQQQAQQYQAAQPQLQPPNQQPPPPPQQQPQQPPSKLLKQEQGSLANTDCQLMKDAPSYKEAEEMTEKEEKPKQESTNDTDGLKDSKDVKKQKSLEPCIPPPRIASGARGNAAKALLENFGFELVIQYNENRQKVQKKGKSGEGENSEKLECGTCGKLFSNVLILKSHQEHVHGQFFPYGALEKFARQYREAYDKLYPISPSSPAACTPTTFCIGACENPKHSLCSFASSTSYSPICTPTGPTACFP</sequence>
<feature type="domain" description="C2H2-type" evidence="13">
    <location>
        <begin position="1926"/>
        <end position="1954"/>
    </location>
</feature>
<proteinExistence type="predicted"/>
<feature type="domain" description="C2H2-type" evidence="13">
    <location>
        <begin position="1572"/>
        <end position="1601"/>
    </location>
</feature>
<feature type="compositionally biased region" description="Pro residues" evidence="12">
    <location>
        <begin position="1791"/>
        <end position="1809"/>
    </location>
</feature>
<feature type="region of interest" description="Disordered" evidence="12">
    <location>
        <begin position="1835"/>
        <end position="1883"/>
    </location>
</feature>
<evidence type="ECO:0000259" key="13">
    <source>
        <dbReference type="PROSITE" id="PS50157"/>
    </source>
</evidence>
<keyword evidence="4 11" id="KW-0863">Zinc-finger</keyword>
<feature type="domain" description="C2H2-type" evidence="13">
    <location>
        <begin position="1404"/>
        <end position="1432"/>
    </location>
</feature>
<feature type="domain" description="C2H2-type" evidence="13">
    <location>
        <begin position="1376"/>
        <end position="1399"/>
    </location>
</feature>
<feature type="region of interest" description="Disordered" evidence="12">
    <location>
        <begin position="568"/>
        <end position="618"/>
    </location>
</feature>
<dbReference type="EMBL" id="CH473961">
    <property type="protein sequence ID" value="EDM01042.1"/>
    <property type="molecule type" value="Genomic_DNA"/>
</dbReference>
<dbReference type="PANTHER" id="PTHR45891:SF2">
    <property type="entry name" value="ZINC FINGER HOMEOBOX PROTEIN 4"/>
    <property type="match status" value="1"/>
</dbReference>
<dbReference type="SMART" id="SM00355">
    <property type="entry name" value="ZnF_C2H2"/>
    <property type="match status" value="17"/>
</dbReference>
<dbReference type="InterPro" id="IPR013087">
    <property type="entry name" value="Znf_C2H2_type"/>
</dbReference>
<reference evidence="15" key="1">
    <citation type="submission" date="2005-09" db="EMBL/GenBank/DDBJ databases">
        <authorList>
            <person name="Mural R.J."/>
            <person name="Li P.W."/>
            <person name="Adams M.D."/>
            <person name="Amanatides P.G."/>
            <person name="Baden-Tillson H."/>
            <person name="Barnstead M."/>
            <person name="Chin S.H."/>
            <person name="Dew I."/>
            <person name="Evans C.A."/>
            <person name="Ferriera S."/>
            <person name="Flanigan M."/>
            <person name="Fosler C."/>
            <person name="Glodek A."/>
            <person name="Gu Z."/>
            <person name="Holt R.A."/>
            <person name="Jennings D."/>
            <person name="Kraft C.L."/>
            <person name="Lu F."/>
            <person name="Nguyen T."/>
            <person name="Nusskern D.R."/>
            <person name="Pfannkoch C.M."/>
            <person name="Sitter C."/>
            <person name="Sutton G.G."/>
            <person name="Venter J.C."/>
            <person name="Wang Z."/>
            <person name="Woodage T."/>
            <person name="Zheng X.H."/>
            <person name="Zhong F."/>
        </authorList>
    </citation>
    <scope>NUCLEOTIDE SEQUENCE [LARGE SCALE GENOMIC DNA]</scope>
    <source>
        <strain>BN</strain>
        <strain evidence="15">Sprague-Dawley</strain>
    </source>
</reference>
<keyword evidence="9" id="KW-0804">Transcription</keyword>
<keyword evidence="3" id="KW-0677">Repeat</keyword>
<feature type="compositionally biased region" description="Basic and acidic residues" evidence="12">
    <location>
        <begin position="1305"/>
        <end position="1334"/>
    </location>
</feature>
<dbReference type="FunFam" id="3.30.160.60:FF:001440">
    <property type="entry name" value="Zinc finger homeobox protein 4"/>
    <property type="match status" value="1"/>
</dbReference>
<dbReference type="PANTHER" id="PTHR45891">
    <property type="entry name" value="ZINC FINGER HOMEOBOX PROTEIN"/>
    <property type="match status" value="1"/>
</dbReference>
<evidence type="ECO:0000256" key="12">
    <source>
        <dbReference type="SAM" id="MobiDB-lite"/>
    </source>
</evidence>
<evidence type="ECO:0000256" key="1">
    <source>
        <dbReference type="ARBA" id="ARBA00004123"/>
    </source>
</evidence>
<feature type="compositionally biased region" description="Basic and acidic residues" evidence="12">
    <location>
        <begin position="39"/>
        <end position="58"/>
    </location>
</feature>
<protein>
    <submittedName>
        <fullName evidence="14">Zinc finger homeodomain 4 (Predicted)</fullName>
    </submittedName>
</protein>
<dbReference type="Gene3D" id="3.30.160.60">
    <property type="entry name" value="Classic Zinc Finger"/>
    <property type="match status" value="5"/>
</dbReference>
<dbReference type="SUPFAM" id="SSF57667">
    <property type="entry name" value="beta-beta-alpha zinc fingers"/>
    <property type="match status" value="4"/>
</dbReference>
<evidence type="ECO:0000256" key="3">
    <source>
        <dbReference type="ARBA" id="ARBA00022737"/>
    </source>
</evidence>
<feature type="compositionally biased region" description="Basic and acidic residues" evidence="12">
    <location>
        <begin position="435"/>
        <end position="453"/>
    </location>
</feature>
<dbReference type="FunFam" id="3.30.160.60:FF:000446">
    <property type="entry name" value="Zinc finger protein"/>
    <property type="match status" value="1"/>
</dbReference>
<feature type="region of interest" description="Disordered" evidence="12">
    <location>
        <begin position="1273"/>
        <end position="1345"/>
    </location>
</feature>
<dbReference type="FunFam" id="3.30.160.60:FF:000317">
    <property type="entry name" value="zinc finger homeobox protein 3"/>
    <property type="match status" value="1"/>
</dbReference>
<keyword evidence="10" id="KW-0539">Nucleus</keyword>
<evidence type="ECO:0000256" key="11">
    <source>
        <dbReference type="PROSITE-ProRule" id="PRU00042"/>
    </source>
</evidence>
<dbReference type="PROSITE" id="PS00028">
    <property type="entry name" value="ZINC_FINGER_C2H2_1"/>
    <property type="match status" value="8"/>
</dbReference>
<dbReference type="PROSITE" id="PS50157">
    <property type="entry name" value="ZINC_FINGER_C2H2_2"/>
    <property type="match status" value="5"/>
</dbReference>
<evidence type="ECO:0000256" key="6">
    <source>
        <dbReference type="ARBA" id="ARBA00023015"/>
    </source>
</evidence>
<evidence type="ECO:0000313" key="15">
    <source>
        <dbReference type="Proteomes" id="UP000234681"/>
    </source>
</evidence>
<evidence type="ECO:0000256" key="8">
    <source>
        <dbReference type="ARBA" id="ARBA00023155"/>
    </source>
</evidence>
<keyword evidence="2" id="KW-0479">Metal-binding</keyword>
<evidence type="ECO:0000256" key="4">
    <source>
        <dbReference type="ARBA" id="ARBA00022771"/>
    </source>
</evidence>
<feature type="compositionally biased region" description="Polar residues" evidence="12">
    <location>
        <begin position="9"/>
        <end position="28"/>
    </location>
</feature>
<feature type="region of interest" description="Disordered" evidence="12">
    <location>
        <begin position="1108"/>
        <end position="1155"/>
    </location>
</feature>
<feature type="compositionally biased region" description="Basic and acidic residues" evidence="12">
    <location>
        <begin position="1835"/>
        <end position="1870"/>
    </location>
</feature>
<dbReference type="FunFam" id="3.30.160.60:FF:000429">
    <property type="entry name" value="Zinc finger homeobox protein 3"/>
    <property type="match status" value="1"/>
</dbReference>
<evidence type="ECO:0000256" key="7">
    <source>
        <dbReference type="ARBA" id="ARBA00023125"/>
    </source>
</evidence>
<feature type="region of interest" description="Disordered" evidence="12">
    <location>
        <begin position="1"/>
        <end position="58"/>
    </location>
</feature>
<keyword evidence="5" id="KW-0862">Zinc</keyword>
<name>A6IH94_RAT</name>
<feature type="region of interest" description="Disordered" evidence="12">
    <location>
        <begin position="1780"/>
        <end position="1817"/>
    </location>
</feature>
<dbReference type="Pfam" id="PF00096">
    <property type="entry name" value="zf-C2H2"/>
    <property type="match status" value="3"/>
</dbReference>
<organism evidence="14 15">
    <name type="scientific">Rattus norvegicus</name>
    <name type="common">Rat</name>
    <dbReference type="NCBI Taxonomy" id="10116"/>
    <lineage>
        <taxon>Eukaryota</taxon>
        <taxon>Metazoa</taxon>
        <taxon>Chordata</taxon>
        <taxon>Craniata</taxon>
        <taxon>Vertebrata</taxon>
        <taxon>Euteleostomi</taxon>
        <taxon>Mammalia</taxon>
        <taxon>Eutheria</taxon>
        <taxon>Euarchontoglires</taxon>
        <taxon>Glires</taxon>
        <taxon>Rodentia</taxon>
        <taxon>Myomorpha</taxon>
        <taxon>Muroidea</taxon>
        <taxon>Muridae</taxon>
        <taxon>Murinae</taxon>
        <taxon>Rattus</taxon>
    </lineage>
</organism>
<evidence type="ECO:0000256" key="10">
    <source>
        <dbReference type="ARBA" id="ARBA00023242"/>
    </source>
</evidence>
<feature type="domain" description="C2H2-type" evidence="13">
    <location>
        <begin position="1520"/>
        <end position="1551"/>
    </location>
</feature>
<feature type="region of interest" description="Disordered" evidence="12">
    <location>
        <begin position="1473"/>
        <end position="1501"/>
    </location>
</feature>
<comment type="subcellular location">
    <subcellularLocation>
        <location evidence="1">Nucleus</location>
    </subcellularLocation>
</comment>
<dbReference type="GO" id="GO:0003677">
    <property type="term" value="F:DNA binding"/>
    <property type="evidence" value="ECO:0007669"/>
    <property type="project" value="UniProtKB-KW"/>
</dbReference>
<dbReference type="Pfam" id="PF24056">
    <property type="entry name" value="zf-C2H2_ZFHX3"/>
    <property type="match status" value="1"/>
</dbReference>
<feature type="compositionally biased region" description="Acidic residues" evidence="12">
    <location>
        <begin position="469"/>
        <end position="480"/>
    </location>
</feature>
<dbReference type="GO" id="GO:0005634">
    <property type="term" value="C:nucleus"/>
    <property type="evidence" value="ECO:0007669"/>
    <property type="project" value="UniProtKB-SubCell"/>
</dbReference>
<accession>A6IH94</accession>
<feature type="region of interest" description="Disordered" evidence="12">
    <location>
        <begin position="426"/>
        <end position="480"/>
    </location>
</feature>
<evidence type="ECO:0000256" key="5">
    <source>
        <dbReference type="ARBA" id="ARBA00022833"/>
    </source>
</evidence>
<evidence type="ECO:0000256" key="9">
    <source>
        <dbReference type="ARBA" id="ARBA00023163"/>
    </source>
</evidence>
<dbReference type="FunFam" id="3.30.160.60:FF:000081">
    <property type="entry name" value="Zinc finger homeobox protein 4"/>
    <property type="match status" value="1"/>
</dbReference>
<evidence type="ECO:0000256" key="2">
    <source>
        <dbReference type="ARBA" id="ARBA00022723"/>
    </source>
</evidence>
<dbReference type="InterPro" id="IPR051968">
    <property type="entry name" value="ZnFinger_Homeobox_TR"/>
</dbReference>
<dbReference type="InterPro" id="IPR003604">
    <property type="entry name" value="Matrin/U1-like-C_Znf_C2H2"/>
</dbReference>
<gene>
    <name evidence="14" type="primary">Zfhx4_predicted</name>
    <name evidence="14" type="ORF">rCG_41471</name>
</gene>
<dbReference type="SMART" id="SM00451">
    <property type="entry name" value="ZnF_U1"/>
    <property type="match status" value="5"/>
</dbReference>
<evidence type="ECO:0000313" key="14">
    <source>
        <dbReference type="EMBL" id="EDM01042.1"/>
    </source>
</evidence>